<dbReference type="GO" id="GO:0016301">
    <property type="term" value="F:kinase activity"/>
    <property type="evidence" value="ECO:0007669"/>
    <property type="project" value="UniProtKB-KW"/>
</dbReference>
<gene>
    <name evidence="1" type="ORF">SAMN04488058_10221</name>
</gene>
<sequence length="172" mass="19584">MIAVEGHGGSGKSTLARKLAEHLDAVIITGDDFYRVMPEEERAALNPEQGYRLYFDDERMRDEALLPLKAGKPARYRQYNWEHGGGLGAVVELPACPFVIVERTYVTRPELRSLYDFIVYVKTPPAERQARLAARTWDDPVWTARWEAAELWFHMQENPEEYADAVVSGASL</sequence>
<reference evidence="2" key="1">
    <citation type="submission" date="2016-10" db="EMBL/GenBank/DDBJ databases">
        <authorList>
            <person name="Varghese N."/>
            <person name="Submissions S."/>
        </authorList>
    </citation>
    <scope>NUCLEOTIDE SEQUENCE [LARGE SCALE GENOMIC DNA]</scope>
    <source>
        <strain evidence="2">CGMCC 1.10218</strain>
    </source>
</reference>
<evidence type="ECO:0000313" key="2">
    <source>
        <dbReference type="Proteomes" id="UP000199223"/>
    </source>
</evidence>
<proteinExistence type="predicted"/>
<dbReference type="STRING" id="856736.SAMN04488058_10221"/>
<dbReference type="InterPro" id="IPR027417">
    <property type="entry name" value="P-loop_NTPase"/>
</dbReference>
<dbReference type="AlphaFoldDB" id="A0A1H6TVU7"/>
<organism evidence="1 2">
    <name type="scientific">Deinococcus reticulitermitis</name>
    <dbReference type="NCBI Taxonomy" id="856736"/>
    <lineage>
        <taxon>Bacteria</taxon>
        <taxon>Thermotogati</taxon>
        <taxon>Deinococcota</taxon>
        <taxon>Deinococci</taxon>
        <taxon>Deinococcales</taxon>
        <taxon>Deinococcaceae</taxon>
        <taxon>Deinococcus</taxon>
    </lineage>
</organism>
<evidence type="ECO:0000313" key="1">
    <source>
        <dbReference type="EMBL" id="SEI84131.1"/>
    </source>
</evidence>
<keyword evidence="1" id="KW-0808">Transferase</keyword>
<name>A0A1H6TVU7_9DEIO</name>
<dbReference type="RefSeq" id="WP_177183014.1">
    <property type="nucleotide sequence ID" value="NZ_FNZA01000002.1"/>
</dbReference>
<keyword evidence="2" id="KW-1185">Reference proteome</keyword>
<dbReference type="Proteomes" id="UP000199223">
    <property type="component" value="Unassembled WGS sequence"/>
</dbReference>
<dbReference type="SUPFAM" id="SSF52540">
    <property type="entry name" value="P-loop containing nucleoside triphosphate hydrolases"/>
    <property type="match status" value="1"/>
</dbReference>
<dbReference type="Gene3D" id="3.40.50.300">
    <property type="entry name" value="P-loop containing nucleotide triphosphate hydrolases"/>
    <property type="match status" value="1"/>
</dbReference>
<accession>A0A1H6TVU7</accession>
<dbReference type="EMBL" id="FNZA01000002">
    <property type="protein sequence ID" value="SEI84131.1"/>
    <property type="molecule type" value="Genomic_DNA"/>
</dbReference>
<protein>
    <submittedName>
        <fullName evidence="1">Uridine kinase</fullName>
    </submittedName>
</protein>
<keyword evidence="1" id="KW-0418">Kinase</keyword>
<dbReference type="Pfam" id="PF13238">
    <property type="entry name" value="AAA_18"/>
    <property type="match status" value="1"/>
</dbReference>